<sequence>MGGCQGGGEALRGGGRLLGFGMVGVKRGRGG</sequence>
<feature type="non-terminal residue" evidence="2">
    <location>
        <position position="31"/>
    </location>
</feature>
<dbReference type="Proteomes" id="UP000265520">
    <property type="component" value="Unassembled WGS sequence"/>
</dbReference>
<proteinExistence type="predicted"/>
<feature type="region of interest" description="Disordered" evidence="1">
    <location>
        <begin position="1"/>
        <end position="31"/>
    </location>
</feature>
<evidence type="ECO:0000313" key="2">
    <source>
        <dbReference type="EMBL" id="MCI68124.1"/>
    </source>
</evidence>
<evidence type="ECO:0000313" key="3">
    <source>
        <dbReference type="Proteomes" id="UP000265520"/>
    </source>
</evidence>
<keyword evidence="3" id="KW-1185">Reference proteome</keyword>
<dbReference type="AlphaFoldDB" id="A0A392U5U7"/>
<organism evidence="2 3">
    <name type="scientific">Trifolium medium</name>
    <dbReference type="NCBI Taxonomy" id="97028"/>
    <lineage>
        <taxon>Eukaryota</taxon>
        <taxon>Viridiplantae</taxon>
        <taxon>Streptophyta</taxon>
        <taxon>Embryophyta</taxon>
        <taxon>Tracheophyta</taxon>
        <taxon>Spermatophyta</taxon>
        <taxon>Magnoliopsida</taxon>
        <taxon>eudicotyledons</taxon>
        <taxon>Gunneridae</taxon>
        <taxon>Pentapetalae</taxon>
        <taxon>rosids</taxon>
        <taxon>fabids</taxon>
        <taxon>Fabales</taxon>
        <taxon>Fabaceae</taxon>
        <taxon>Papilionoideae</taxon>
        <taxon>50 kb inversion clade</taxon>
        <taxon>NPAAA clade</taxon>
        <taxon>Hologalegina</taxon>
        <taxon>IRL clade</taxon>
        <taxon>Trifolieae</taxon>
        <taxon>Trifolium</taxon>
    </lineage>
</organism>
<reference evidence="2 3" key="1">
    <citation type="journal article" date="2018" name="Front. Plant Sci.">
        <title>Red Clover (Trifolium pratense) and Zigzag Clover (T. medium) - A Picture of Genomic Similarities and Differences.</title>
        <authorList>
            <person name="Dluhosova J."/>
            <person name="Istvanek J."/>
            <person name="Nedelnik J."/>
            <person name="Repkova J."/>
        </authorList>
    </citation>
    <scope>NUCLEOTIDE SEQUENCE [LARGE SCALE GENOMIC DNA]</scope>
    <source>
        <strain evidence="3">cv. 10/8</strain>
        <tissue evidence="2">Leaf</tissue>
    </source>
</reference>
<name>A0A392U5U7_9FABA</name>
<evidence type="ECO:0000256" key="1">
    <source>
        <dbReference type="SAM" id="MobiDB-lite"/>
    </source>
</evidence>
<protein>
    <submittedName>
        <fullName evidence="2">Uncharacterized protein</fullName>
    </submittedName>
</protein>
<feature type="compositionally biased region" description="Gly residues" evidence="1">
    <location>
        <begin position="1"/>
        <end position="22"/>
    </location>
</feature>
<dbReference type="EMBL" id="LXQA010730955">
    <property type="protein sequence ID" value="MCI68124.1"/>
    <property type="molecule type" value="Genomic_DNA"/>
</dbReference>
<comment type="caution">
    <text evidence="2">The sequence shown here is derived from an EMBL/GenBank/DDBJ whole genome shotgun (WGS) entry which is preliminary data.</text>
</comment>
<accession>A0A392U5U7</accession>